<dbReference type="SMART" id="SM00353">
    <property type="entry name" value="HLH"/>
    <property type="match status" value="1"/>
</dbReference>
<dbReference type="SUPFAM" id="SSF47459">
    <property type="entry name" value="HLH, helix-loop-helix DNA-binding domain"/>
    <property type="match status" value="1"/>
</dbReference>
<dbReference type="OrthoDB" id="684567at2759"/>
<feature type="compositionally biased region" description="Basic residues" evidence="6">
    <location>
        <begin position="95"/>
        <end position="104"/>
    </location>
</feature>
<evidence type="ECO:0000313" key="8">
    <source>
        <dbReference type="EMBL" id="KAE8000001.1"/>
    </source>
</evidence>
<gene>
    <name evidence="8" type="ORF">FH972_004373</name>
</gene>
<evidence type="ECO:0000256" key="2">
    <source>
        <dbReference type="ARBA" id="ARBA00023015"/>
    </source>
</evidence>
<keyword evidence="3" id="KW-0238">DNA-binding</keyword>
<feature type="domain" description="BHLH" evidence="7">
    <location>
        <begin position="112"/>
        <end position="163"/>
    </location>
</feature>
<dbReference type="GO" id="GO:0000981">
    <property type="term" value="F:DNA-binding transcription factor activity, RNA polymerase II-specific"/>
    <property type="evidence" value="ECO:0007669"/>
    <property type="project" value="TreeGrafter"/>
</dbReference>
<dbReference type="GO" id="GO:0000978">
    <property type="term" value="F:RNA polymerase II cis-regulatory region sequence-specific DNA binding"/>
    <property type="evidence" value="ECO:0007669"/>
    <property type="project" value="TreeGrafter"/>
</dbReference>
<dbReference type="GO" id="GO:0005634">
    <property type="term" value="C:nucleus"/>
    <property type="evidence" value="ECO:0007669"/>
    <property type="project" value="UniProtKB-SubCell"/>
</dbReference>
<feature type="region of interest" description="Disordered" evidence="6">
    <location>
        <begin position="93"/>
        <end position="114"/>
    </location>
</feature>
<dbReference type="InterPro" id="IPR054502">
    <property type="entry name" value="bHLH-TF_ACT-like_plant"/>
</dbReference>
<evidence type="ECO:0000256" key="1">
    <source>
        <dbReference type="ARBA" id="ARBA00004123"/>
    </source>
</evidence>
<dbReference type="Pfam" id="PF22754">
    <property type="entry name" value="bHLH-TF_ACT-like_plant"/>
    <property type="match status" value="1"/>
</dbReference>
<dbReference type="AlphaFoldDB" id="A0A5N6QNE9"/>
<organism evidence="8 9">
    <name type="scientific">Carpinus fangiana</name>
    <dbReference type="NCBI Taxonomy" id="176857"/>
    <lineage>
        <taxon>Eukaryota</taxon>
        <taxon>Viridiplantae</taxon>
        <taxon>Streptophyta</taxon>
        <taxon>Embryophyta</taxon>
        <taxon>Tracheophyta</taxon>
        <taxon>Spermatophyta</taxon>
        <taxon>Magnoliopsida</taxon>
        <taxon>eudicotyledons</taxon>
        <taxon>Gunneridae</taxon>
        <taxon>Pentapetalae</taxon>
        <taxon>rosids</taxon>
        <taxon>fabids</taxon>
        <taxon>Fagales</taxon>
        <taxon>Betulaceae</taxon>
        <taxon>Carpinus</taxon>
    </lineage>
</organism>
<feature type="compositionally biased region" description="Basic and acidic residues" evidence="6">
    <location>
        <begin position="105"/>
        <end position="114"/>
    </location>
</feature>
<comment type="subcellular location">
    <subcellularLocation>
        <location evidence="1">Nucleus</location>
    </subcellularLocation>
</comment>
<keyword evidence="9" id="KW-1185">Reference proteome</keyword>
<accession>A0A5N6QNE9</accession>
<dbReference type="PROSITE" id="PS50888">
    <property type="entry name" value="BHLH"/>
    <property type="match status" value="1"/>
</dbReference>
<evidence type="ECO:0000256" key="4">
    <source>
        <dbReference type="ARBA" id="ARBA00023163"/>
    </source>
</evidence>
<dbReference type="GO" id="GO:0046983">
    <property type="term" value="F:protein dimerization activity"/>
    <property type="evidence" value="ECO:0007669"/>
    <property type="project" value="InterPro"/>
</dbReference>
<evidence type="ECO:0000256" key="3">
    <source>
        <dbReference type="ARBA" id="ARBA00023125"/>
    </source>
</evidence>
<keyword evidence="2" id="KW-0805">Transcription regulation</keyword>
<dbReference type="InterPro" id="IPR036638">
    <property type="entry name" value="HLH_DNA-bd_sf"/>
</dbReference>
<dbReference type="Pfam" id="PF00010">
    <property type="entry name" value="HLH"/>
    <property type="match status" value="1"/>
</dbReference>
<evidence type="ECO:0000256" key="5">
    <source>
        <dbReference type="ARBA" id="ARBA00023242"/>
    </source>
</evidence>
<protein>
    <recommendedName>
        <fullName evidence="7">BHLH domain-containing protein</fullName>
    </recommendedName>
</protein>
<keyword evidence="4" id="KW-0804">Transcription</keyword>
<dbReference type="InterPro" id="IPR011598">
    <property type="entry name" value="bHLH_dom"/>
</dbReference>
<reference evidence="8 9" key="1">
    <citation type="submission" date="2019-06" db="EMBL/GenBank/DDBJ databases">
        <title>A chromosomal-level reference genome of Carpinus fangiana (Coryloideae, Betulaceae).</title>
        <authorList>
            <person name="Yang X."/>
            <person name="Wang Z."/>
            <person name="Zhang L."/>
            <person name="Hao G."/>
            <person name="Liu J."/>
            <person name="Yang Y."/>
        </authorList>
    </citation>
    <scope>NUCLEOTIDE SEQUENCE [LARGE SCALE GENOMIC DNA]</scope>
    <source>
        <strain evidence="8">Cfa_2016G</strain>
        <tissue evidence="8">Leaf</tissue>
    </source>
</reference>
<dbReference type="PANTHER" id="PTHR11969:SF89">
    <property type="entry name" value="TRANSCRIPTION FACTOR BHLH99"/>
    <property type="match status" value="1"/>
</dbReference>
<evidence type="ECO:0000259" key="7">
    <source>
        <dbReference type="PROSITE" id="PS50888"/>
    </source>
</evidence>
<dbReference type="PANTHER" id="PTHR11969">
    <property type="entry name" value="MAX DIMERIZATION, MAD"/>
    <property type="match status" value="1"/>
</dbReference>
<name>A0A5N6QNE9_9ROSI</name>
<dbReference type="EMBL" id="CM017321">
    <property type="protein sequence ID" value="KAE8000001.1"/>
    <property type="molecule type" value="Genomic_DNA"/>
</dbReference>
<evidence type="ECO:0000256" key="6">
    <source>
        <dbReference type="SAM" id="MobiDB-lite"/>
    </source>
</evidence>
<dbReference type="CDD" id="cd11448">
    <property type="entry name" value="bHLH_AtFAMA_like"/>
    <property type="match status" value="1"/>
</dbReference>
<keyword evidence="5" id="KW-0539">Nucleus</keyword>
<dbReference type="Gene3D" id="4.10.280.10">
    <property type="entry name" value="Helix-loop-helix DNA-binding domain"/>
    <property type="match status" value="1"/>
</dbReference>
<dbReference type="Proteomes" id="UP000327013">
    <property type="component" value="Chromosome 1"/>
</dbReference>
<evidence type="ECO:0000313" key="9">
    <source>
        <dbReference type="Proteomes" id="UP000327013"/>
    </source>
</evidence>
<proteinExistence type="predicted"/>
<sequence>MALELEALVFQQGPYSYGCSDIYVLGGGGSYCLGLEEDKVCFEIPNNYNLESSSSSLMVQAASVKERGTSTTTNIGLLGQGLISSVEAPAATMGRLKRRRTRSTKNKEEKENQRMTHIAVERNRRKQMNDYLAVLRSMMPPSYVQKGDQASIIGGALNFVKELEQLLQCLEAQKRSKQPPAAGSLSSSVLSGFLTFPQYSAEKNSGIADIEVTMVERHANIKVVSRKHPKQLLEMVARLHSLHLVVLHLNVTTVDNMVLYSFCVKVEDDSQLTSVNEIAAAVKEMVGRIQLEAAQLIT</sequence>